<protein>
    <recommendedName>
        <fullName evidence="15 16">Mitochondrial import inner membrane translocase subunit TIM44</fullName>
    </recommendedName>
</protein>
<evidence type="ECO:0000256" key="16">
    <source>
        <dbReference type="PIRNR" id="PIRNR037871"/>
    </source>
</evidence>
<evidence type="ECO:0000256" key="6">
    <source>
        <dbReference type="ARBA" id="ARBA00022792"/>
    </source>
</evidence>
<dbReference type="SUPFAM" id="SSF54427">
    <property type="entry name" value="NTF2-like"/>
    <property type="match status" value="1"/>
</dbReference>
<evidence type="ECO:0000256" key="5">
    <source>
        <dbReference type="ARBA" id="ARBA00022741"/>
    </source>
</evidence>
<organism evidence="19 20">
    <name type="scientific">Frankliniella fusca</name>
    <dbReference type="NCBI Taxonomy" id="407009"/>
    <lineage>
        <taxon>Eukaryota</taxon>
        <taxon>Metazoa</taxon>
        <taxon>Ecdysozoa</taxon>
        <taxon>Arthropoda</taxon>
        <taxon>Hexapoda</taxon>
        <taxon>Insecta</taxon>
        <taxon>Pterygota</taxon>
        <taxon>Neoptera</taxon>
        <taxon>Paraneoptera</taxon>
        <taxon>Thysanoptera</taxon>
        <taxon>Terebrantia</taxon>
        <taxon>Thripoidea</taxon>
        <taxon>Thripidae</taxon>
        <taxon>Frankliniella</taxon>
    </lineage>
</organism>
<evidence type="ECO:0000256" key="9">
    <source>
        <dbReference type="ARBA" id="ARBA00022946"/>
    </source>
</evidence>
<evidence type="ECO:0000256" key="17">
    <source>
        <dbReference type="SAM" id="Coils"/>
    </source>
</evidence>
<evidence type="ECO:0000256" key="1">
    <source>
        <dbReference type="ARBA" id="ARBA00004443"/>
    </source>
</evidence>
<dbReference type="PANTHER" id="PTHR10721">
    <property type="entry name" value="MITOCHONDRIAL IMPORT INNER MEMBRANE TRANSLOCASE SUBUNIT TIM44"/>
    <property type="match status" value="1"/>
</dbReference>
<evidence type="ECO:0000256" key="8">
    <source>
        <dbReference type="ARBA" id="ARBA00022927"/>
    </source>
</evidence>
<keyword evidence="3 16" id="KW-0813">Transport</keyword>
<reference evidence="19" key="2">
    <citation type="journal article" date="2023" name="BMC Genomics">
        <title>Pest status, molecular evolution, and epigenetic factors derived from the genome assembly of Frankliniella fusca, a thysanopteran phytovirus vector.</title>
        <authorList>
            <person name="Catto M.A."/>
            <person name="Labadie P.E."/>
            <person name="Jacobson A.L."/>
            <person name="Kennedy G.G."/>
            <person name="Srinivasan R."/>
            <person name="Hunt B.G."/>
        </authorList>
    </citation>
    <scope>NUCLEOTIDE SEQUENCE</scope>
    <source>
        <strain evidence="19">PL_HMW_Pooled</strain>
    </source>
</reference>
<comment type="function">
    <text evidence="13">Essential component of the PAM complex, a complex required for the translocation of transit peptide-containing proteins from the inner membrane into the mitochondrial matrix in an ATP-dependent manner. Recruits mitochondrial HSP70 to drive protein translocation into the matrix using ATP as an energy source.</text>
</comment>
<dbReference type="Pfam" id="PF04280">
    <property type="entry name" value="Tim44"/>
    <property type="match status" value="1"/>
</dbReference>
<keyword evidence="8 16" id="KW-0653">Protein transport</keyword>
<dbReference type="SMART" id="SM00978">
    <property type="entry name" value="Tim44"/>
    <property type="match status" value="1"/>
</dbReference>
<dbReference type="PIRSF" id="PIRSF037871">
    <property type="entry name" value="TIM44"/>
    <property type="match status" value="1"/>
</dbReference>
<proteinExistence type="inferred from homology"/>
<evidence type="ECO:0000259" key="18">
    <source>
        <dbReference type="SMART" id="SM00978"/>
    </source>
</evidence>
<evidence type="ECO:0000256" key="10">
    <source>
        <dbReference type="ARBA" id="ARBA00023010"/>
    </source>
</evidence>
<dbReference type="GO" id="GO:0005743">
    <property type="term" value="C:mitochondrial inner membrane"/>
    <property type="evidence" value="ECO:0007669"/>
    <property type="project" value="UniProtKB-SubCell"/>
</dbReference>
<keyword evidence="7" id="KW-0067">ATP-binding</keyword>
<evidence type="ECO:0000256" key="7">
    <source>
        <dbReference type="ARBA" id="ARBA00022840"/>
    </source>
</evidence>
<feature type="coiled-coil region" evidence="17">
    <location>
        <begin position="77"/>
        <end position="120"/>
    </location>
</feature>
<keyword evidence="12 16" id="KW-0472">Membrane</keyword>
<keyword evidence="6 16" id="KW-0999">Mitochondrion inner membrane</keyword>
<gene>
    <name evidence="19" type="ORF">KUF71_005667</name>
</gene>
<evidence type="ECO:0000256" key="2">
    <source>
        <dbReference type="ARBA" id="ARBA00009597"/>
    </source>
</evidence>
<dbReference type="AlphaFoldDB" id="A0AAE1H5M0"/>
<dbReference type="GO" id="GO:0030150">
    <property type="term" value="P:protein import into mitochondrial matrix"/>
    <property type="evidence" value="ECO:0007669"/>
    <property type="project" value="InterPro"/>
</dbReference>
<evidence type="ECO:0000256" key="11">
    <source>
        <dbReference type="ARBA" id="ARBA00023128"/>
    </source>
</evidence>
<keyword evidence="17" id="KW-0175">Coiled coil</keyword>
<accession>A0AAE1H5M0</accession>
<evidence type="ECO:0000256" key="12">
    <source>
        <dbReference type="ARBA" id="ARBA00023136"/>
    </source>
</evidence>
<sequence length="456" mass="52228">MPHDLHGEEISILKLDIRHIPSALKPWMVVERFPTHNRWIYPSISSFSQLPTPSYDSNRAYSSQGRPSLWGRFMDNIKQEMAKNKEMKESLKKFREERQKLEQSEALRKARQKFESVESEASKSSEVLKEKLGAFKGKVQEAMGEVGKTEFAKKAGQITEDIGKSAKEAAEKISEQGQTLGKSGAFKTVSDAAQVVKEELDTRGRVYQAPAKLRKRREGSDDEEFKPVEPNTEALGMELHKDSKFYQSWQNFKDNNQYINKVLDWKMKYDESDNPLVRASRAVTERVSDIMGGLFQKTELSETLTEICKVDPNFDRLQFLRHCETDIIPNVLEAMVRGDLEILKDWCHEGPYNILSTPIKQAQKIGARFDSKILDIKDIDLSMGKMMDQGPVLVISFQSQQIMCLRDSKGAVIEGDPEKVLRVHYVWVLCRDMTELDPKAAWRLLDLSANSQEQML</sequence>
<comment type="subcellular location">
    <subcellularLocation>
        <location evidence="1">Mitochondrion inner membrane</location>
        <topology evidence="1">Peripheral membrane protein</topology>
        <orientation evidence="1">Matrix side</orientation>
    </subcellularLocation>
</comment>
<dbReference type="PANTHER" id="PTHR10721:SF1">
    <property type="entry name" value="MITOCHONDRIAL IMPORT INNER MEMBRANE TRANSLOCASE SUBUNIT TIM44"/>
    <property type="match status" value="1"/>
</dbReference>
<keyword evidence="4" id="KW-0597">Phosphoprotein</keyword>
<evidence type="ECO:0000256" key="15">
    <source>
        <dbReference type="ARBA" id="ARBA00074309"/>
    </source>
</evidence>
<evidence type="ECO:0000256" key="14">
    <source>
        <dbReference type="ARBA" id="ARBA00063163"/>
    </source>
</evidence>
<evidence type="ECO:0000313" key="19">
    <source>
        <dbReference type="EMBL" id="KAK3914979.1"/>
    </source>
</evidence>
<dbReference type="EMBL" id="JAHWGI010000394">
    <property type="protein sequence ID" value="KAK3914979.1"/>
    <property type="molecule type" value="Genomic_DNA"/>
</dbReference>
<keyword evidence="20" id="KW-1185">Reference proteome</keyword>
<keyword evidence="9" id="KW-0809">Transit peptide</keyword>
<dbReference type="InterPro" id="IPR032710">
    <property type="entry name" value="NTF2-like_dom_sf"/>
</dbReference>
<evidence type="ECO:0000256" key="13">
    <source>
        <dbReference type="ARBA" id="ARBA00057148"/>
    </source>
</evidence>
<dbReference type="InterPro" id="IPR039544">
    <property type="entry name" value="Tim44-like"/>
</dbReference>
<dbReference type="GO" id="GO:0005524">
    <property type="term" value="F:ATP binding"/>
    <property type="evidence" value="ECO:0007669"/>
    <property type="project" value="UniProtKB-KW"/>
</dbReference>
<keyword evidence="11 16" id="KW-0496">Mitochondrion</keyword>
<dbReference type="InterPro" id="IPR017303">
    <property type="entry name" value="Tim44"/>
</dbReference>
<feature type="domain" description="Tim44-like" evidence="18">
    <location>
        <begin position="300"/>
        <end position="449"/>
    </location>
</feature>
<comment type="similarity">
    <text evidence="2 16">Belongs to the Tim44 family.</text>
</comment>
<name>A0AAE1H5M0_9NEOP</name>
<reference evidence="19" key="1">
    <citation type="submission" date="2021-07" db="EMBL/GenBank/DDBJ databases">
        <authorList>
            <person name="Catto M.A."/>
            <person name="Jacobson A."/>
            <person name="Kennedy G."/>
            <person name="Labadie P."/>
            <person name="Hunt B.G."/>
            <person name="Srinivasan R."/>
        </authorList>
    </citation>
    <scope>NUCLEOTIDE SEQUENCE</scope>
    <source>
        <strain evidence="19">PL_HMW_Pooled</strain>
        <tissue evidence="19">Head</tissue>
    </source>
</reference>
<evidence type="ECO:0000256" key="3">
    <source>
        <dbReference type="ARBA" id="ARBA00022448"/>
    </source>
</evidence>
<dbReference type="FunFam" id="3.10.450.240:FF:000001">
    <property type="entry name" value="Mitochondrial import inner membrane translocase subunit TIM44"/>
    <property type="match status" value="1"/>
</dbReference>
<comment type="caution">
    <text evidence="19">The sequence shown here is derived from an EMBL/GenBank/DDBJ whole genome shotgun (WGS) entry which is preliminary data.</text>
</comment>
<comment type="subunit">
    <text evidence="14">Probable component of the PAM complex at least composed of a mitochondrial HSP70 protein, GRPEL1 or GRPEL2, TIMM44, TIMM16/PAM16 and TIMM14/DNAJC19. The complex interacts with the TIMM23 component of the TIM23 complex. Interacts with SLC25A4/ANT1 and SLC25A5/ANT2; leading to inhibit the presequence translocase TIMM23, thereby promoting stabilization of PINK1.</text>
</comment>
<evidence type="ECO:0000256" key="4">
    <source>
        <dbReference type="ARBA" id="ARBA00022553"/>
    </source>
</evidence>
<dbReference type="GO" id="GO:0051087">
    <property type="term" value="F:protein-folding chaperone binding"/>
    <property type="evidence" value="ECO:0007669"/>
    <property type="project" value="InterPro"/>
</dbReference>
<dbReference type="Gene3D" id="3.10.450.240">
    <property type="match status" value="1"/>
</dbReference>
<keyword evidence="5" id="KW-0547">Nucleotide-binding</keyword>
<evidence type="ECO:0000313" key="20">
    <source>
        <dbReference type="Proteomes" id="UP001219518"/>
    </source>
</evidence>
<dbReference type="InterPro" id="IPR007379">
    <property type="entry name" value="Tim44-like_dom"/>
</dbReference>
<dbReference type="Proteomes" id="UP001219518">
    <property type="component" value="Unassembled WGS sequence"/>
</dbReference>
<keyword evidence="10 16" id="KW-0811">Translocation</keyword>